<reference evidence="1 2" key="1">
    <citation type="submission" date="2021-03" db="EMBL/GenBank/DDBJ databases">
        <title>Genomic Encyclopedia of Type Strains, Phase III (KMG-III): the genomes of soil and plant-associated and newly described type strains.</title>
        <authorList>
            <person name="Whitman W."/>
        </authorList>
    </citation>
    <scope>NUCLEOTIDE SEQUENCE [LARGE SCALE GENOMIC DNA]</scope>
    <source>
        <strain evidence="1 2">IMMIB AFH-6</strain>
    </source>
</reference>
<dbReference type="RefSeq" id="WP_209769455.1">
    <property type="nucleotide sequence ID" value="NZ_JAGINP010000019.1"/>
</dbReference>
<protein>
    <submittedName>
        <fullName evidence="1">Uncharacterized protein</fullName>
    </submittedName>
</protein>
<evidence type="ECO:0000313" key="2">
    <source>
        <dbReference type="Proteomes" id="UP000781958"/>
    </source>
</evidence>
<keyword evidence="2" id="KW-1185">Reference proteome</keyword>
<sequence length="133" mass="14204">MRDIGAPAVIIEGCIRDTLYGPRMVATLAVSAAMGDVAIMQHPSYRRAMQDAAGMVMFVRMAAHNASGIDPVTASRVAEEVSWNVIVLPTDVVLIGRTADADFGPFLLSEHPADDHRLSKVARQLEFAGISVG</sequence>
<evidence type="ECO:0000313" key="1">
    <source>
        <dbReference type="EMBL" id="MBP2295076.1"/>
    </source>
</evidence>
<dbReference type="EMBL" id="JAGINP010000019">
    <property type="protein sequence ID" value="MBP2295076.1"/>
    <property type="molecule type" value="Genomic_DNA"/>
</dbReference>
<name>A0ABS4SR76_9PROT</name>
<proteinExistence type="predicted"/>
<dbReference type="Proteomes" id="UP000781958">
    <property type="component" value="Unassembled WGS sequence"/>
</dbReference>
<accession>A0ABS4SR76</accession>
<organism evidence="1 2">
    <name type="scientific">Azospirillum rugosum</name>
    <dbReference type="NCBI Taxonomy" id="416170"/>
    <lineage>
        <taxon>Bacteria</taxon>
        <taxon>Pseudomonadati</taxon>
        <taxon>Pseudomonadota</taxon>
        <taxon>Alphaproteobacteria</taxon>
        <taxon>Rhodospirillales</taxon>
        <taxon>Azospirillaceae</taxon>
        <taxon>Azospirillum</taxon>
    </lineage>
</organism>
<gene>
    <name evidence="1" type="ORF">J2851_004879</name>
</gene>
<comment type="caution">
    <text evidence="1">The sequence shown here is derived from an EMBL/GenBank/DDBJ whole genome shotgun (WGS) entry which is preliminary data.</text>
</comment>